<comment type="caution">
    <text evidence="10">The sequence shown here is derived from an EMBL/GenBank/DDBJ whole genome shotgun (WGS) entry which is preliminary data.</text>
</comment>
<evidence type="ECO:0000256" key="5">
    <source>
        <dbReference type="ARBA" id="ARBA00022803"/>
    </source>
</evidence>
<dbReference type="PANTHER" id="PTHR12558">
    <property type="entry name" value="CELL DIVISION CYCLE 16,23,27"/>
    <property type="match status" value="1"/>
</dbReference>
<evidence type="ECO:0000313" key="11">
    <source>
        <dbReference type="Proteomes" id="UP001194696"/>
    </source>
</evidence>
<feature type="repeat" description="TPR" evidence="7">
    <location>
        <begin position="354"/>
        <end position="387"/>
    </location>
</feature>
<dbReference type="PROSITE" id="PS50005">
    <property type="entry name" value="TPR"/>
    <property type="match status" value="3"/>
</dbReference>
<name>A0ABQ7K1I6_9FUNG</name>
<dbReference type="EMBL" id="JAAAIM010000337">
    <property type="protein sequence ID" value="KAG0289618.1"/>
    <property type="molecule type" value="Genomic_DNA"/>
</dbReference>
<evidence type="ECO:0000256" key="4">
    <source>
        <dbReference type="ARBA" id="ARBA00022786"/>
    </source>
</evidence>
<feature type="domain" description="Cdc23" evidence="9">
    <location>
        <begin position="15"/>
        <end position="293"/>
    </location>
</feature>
<feature type="region of interest" description="Disordered" evidence="8">
    <location>
        <begin position="47"/>
        <end position="71"/>
    </location>
</feature>
<dbReference type="Pfam" id="PF13181">
    <property type="entry name" value="TPR_8"/>
    <property type="match status" value="4"/>
</dbReference>
<evidence type="ECO:0000256" key="2">
    <source>
        <dbReference type="ARBA" id="ARBA00022737"/>
    </source>
</evidence>
<keyword evidence="2" id="KW-0677">Repeat</keyword>
<proteinExistence type="predicted"/>
<dbReference type="InterPro" id="IPR011990">
    <property type="entry name" value="TPR-like_helical_dom_sf"/>
</dbReference>
<evidence type="ECO:0000259" key="9">
    <source>
        <dbReference type="Pfam" id="PF04049"/>
    </source>
</evidence>
<keyword evidence="5 7" id="KW-0802">TPR repeat</keyword>
<dbReference type="Pfam" id="PF04049">
    <property type="entry name" value="ANAPC8"/>
    <property type="match status" value="1"/>
</dbReference>
<evidence type="ECO:0000256" key="1">
    <source>
        <dbReference type="ARBA" id="ARBA00022618"/>
    </source>
</evidence>
<dbReference type="InterPro" id="IPR019734">
    <property type="entry name" value="TPR_rpt"/>
</dbReference>
<dbReference type="Pfam" id="PF13432">
    <property type="entry name" value="TPR_16"/>
    <property type="match status" value="1"/>
</dbReference>
<dbReference type="Gene3D" id="1.25.40.10">
    <property type="entry name" value="Tetratricopeptide repeat domain"/>
    <property type="match status" value="2"/>
</dbReference>
<keyword evidence="4" id="KW-0833">Ubl conjugation pathway</keyword>
<dbReference type="InterPro" id="IPR007192">
    <property type="entry name" value="APC8"/>
</dbReference>
<sequence length="1221" mass="136270">MTTQPAWAMPAGEARGVLREAIHACNERGLYFAARWAAEALNGLPTIDHEESKDTPMPTTRSSTSATASAATSTTSGNYISMYAEELGLDATTGLPAGMHTAEYDTYLMAKTFFDLKEYDRCASILETCESNKSRFLRLYSKYLVGEKRREQDTREVLGPLDNGMAVNKEIEKIDTELAECYQAGTLDAFCKYLYGIVLIKRQRKNLAVTVLIESVNQYPYNWSAWLDLGPCLPSLAAITKIKSALPVSFMTSYFLLHTTLEYVSHQQEEGVVWLEELMEAFPRSAFVKCERALVLYHARDFPEADKVFEEVVKENPHRLDSLDVFSNVLFTTGKRARLSFLAHSCAMTDNYRPETCCVIGNYYSMKGEHEKAVVYFKRALRFNRSYASAWTLLGHEYMEMKNAYAAVEAYRRAVDYDQRDFRAWNGLGQTYETLKMHYYALNYYQRATAIRPYDGRIWCAMGQCYESLDQDLAAIKCYTRALLGPDQEKTALKKLPKLYKKIGENDAAAHYFRKSLEQFREEQSESDDKAEACLFLALYERDKGNLEDALEYAKEAMQCSSESYQEDANALTRDIRNPVADVLVGSLEYSWTGSEGGDTQYHLQTKSQQQHQHNHQQQQQLWVEQMAPLEALESAFDRAGGRRRQFKTAFAKNSNSNNNNNNTPAPCDKLRFVAEETWESILVEMGRVLEANNFLLPTLLPLSKVLTEPLEVEDKSEMPRLMRLLEIGLVAFHHIAYAIPEKIQSQLETILLGTPMLQRQLVDLFNCQDRTSTPEVAAKAVARSSCVAAGIFYEDYFEQLRRVMKNTNSGFSENQLVQDAFSKLKFQAEGVYLTQQGACEAVDAIERGDSMGELKDLVALMRVTLASGDALQACQASLQKSVLKMQARMGSVSNLEQVIYGHLAMGGRRQDPTFSSFMGGGGSKEGVVARCHGAYTGTVDMVDSILSIPVTAQGREGDAAAVSGGSVFLHRMLTRDVDRIGEWIQEEWMSIDQQSTSDRGSDGSEWRQMEIVVALLVKNLKDAELSAKAESVVHQFLGPVRRLEGKIHELDACILSVERQHGGGGNPESEAEVKAGEEMDREEKAVAKGTQLPCGFLTERVRGTMAMAMGGATLAKLTGSSEEMEAALEKVAKALGLWDKEHGSVAKKVAVVSEEGEGWTMKATDASVGTTAALAGLERAYENRVIRDELDFELTELVPLVVAQTRALQACANIQRATSP</sequence>
<evidence type="ECO:0000313" key="10">
    <source>
        <dbReference type="EMBL" id="KAG0289618.1"/>
    </source>
</evidence>
<dbReference type="PANTHER" id="PTHR12558:SF10">
    <property type="entry name" value="CELL DIVISION CYCLE PROTEIN 23 HOMOLOG"/>
    <property type="match status" value="1"/>
</dbReference>
<evidence type="ECO:0000256" key="6">
    <source>
        <dbReference type="ARBA" id="ARBA00023306"/>
    </source>
</evidence>
<reference evidence="10 11" key="1">
    <citation type="journal article" date="2020" name="Fungal Divers.">
        <title>Resolving the Mortierellaceae phylogeny through synthesis of multi-gene phylogenetics and phylogenomics.</title>
        <authorList>
            <person name="Vandepol N."/>
            <person name="Liber J."/>
            <person name="Desiro A."/>
            <person name="Na H."/>
            <person name="Kennedy M."/>
            <person name="Barry K."/>
            <person name="Grigoriev I.V."/>
            <person name="Miller A.N."/>
            <person name="O'Donnell K."/>
            <person name="Stajich J.E."/>
            <person name="Bonito G."/>
        </authorList>
    </citation>
    <scope>NUCLEOTIDE SEQUENCE [LARGE SCALE GENOMIC DNA]</scope>
    <source>
        <strain evidence="10 11">AD045</strain>
    </source>
</reference>
<dbReference type="Proteomes" id="UP001194696">
    <property type="component" value="Unassembled WGS sequence"/>
</dbReference>
<evidence type="ECO:0000256" key="8">
    <source>
        <dbReference type="SAM" id="MobiDB-lite"/>
    </source>
</evidence>
<keyword evidence="11" id="KW-1185">Reference proteome</keyword>
<accession>A0ABQ7K1I6</accession>
<keyword evidence="3" id="KW-0498">Mitosis</keyword>
<dbReference type="SMART" id="SM00028">
    <property type="entry name" value="TPR"/>
    <property type="match status" value="7"/>
</dbReference>
<gene>
    <name evidence="10" type="primary">CDC23</name>
    <name evidence="10" type="ORF">BGZ96_006858</name>
</gene>
<organism evidence="10 11">
    <name type="scientific">Linnemannia gamsii</name>
    <dbReference type="NCBI Taxonomy" id="64522"/>
    <lineage>
        <taxon>Eukaryota</taxon>
        <taxon>Fungi</taxon>
        <taxon>Fungi incertae sedis</taxon>
        <taxon>Mucoromycota</taxon>
        <taxon>Mortierellomycotina</taxon>
        <taxon>Mortierellomycetes</taxon>
        <taxon>Mortierellales</taxon>
        <taxon>Mortierellaceae</taxon>
        <taxon>Linnemannia</taxon>
    </lineage>
</organism>
<dbReference type="SUPFAM" id="SSF48452">
    <property type="entry name" value="TPR-like"/>
    <property type="match status" value="2"/>
</dbReference>
<evidence type="ECO:0000256" key="3">
    <source>
        <dbReference type="ARBA" id="ARBA00022776"/>
    </source>
</evidence>
<keyword evidence="6" id="KW-0131">Cell cycle</keyword>
<feature type="compositionally biased region" description="Low complexity" evidence="8">
    <location>
        <begin position="59"/>
        <end position="71"/>
    </location>
</feature>
<keyword evidence="1" id="KW-0132">Cell division</keyword>
<feature type="repeat" description="TPR" evidence="7">
    <location>
        <begin position="422"/>
        <end position="455"/>
    </location>
</feature>
<feature type="repeat" description="TPR" evidence="7">
    <location>
        <begin position="388"/>
        <end position="421"/>
    </location>
</feature>
<evidence type="ECO:0000256" key="7">
    <source>
        <dbReference type="PROSITE-ProRule" id="PRU00339"/>
    </source>
</evidence>
<protein>
    <submittedName>
        <fullName evidence="10">Anaphase-promoting complex subunit 23</fullName>
    </submittedName>
</protein>